<reference evidence="1 2" key="1">
    <citation type="submission" date="2017-08" db="EMBL/GenBank/DDBJ databases">
        <title>Infants hospitalized years apart are colonized by the same room-sourced microbial strains.</title>
        <authorList>
            <person name="Brooks B."/>
            <person name="Olm M.R."/>
            <person name="Firek B.A."/>
            <person name="Baker R."/>
            <person name="Thomas B.C."/>
            <person name="Morowitz M.J."/>
            <person name="Banfield J.F."/>
        </authorList>
    </citation>
    <scope>NUCLEOTIDE SEQUENCE [LARGE SCALE GENOMIC DNA]</scope>
    <source>
        <strain evidence="1">S2_005_001_R1_22</strain>
    </source>
</reference>
<comment type="caution">
    <text evidence="1">The sequence shown here is derived from an EMBL/GenBank/DDBJ whole genome shotgun (WGS) entry which is preliminary data.</text>
</comment>
<sequence>MTTADLTKVVKAVEAAHADAIGGISAYRRAQAFFSPRNLDRISRWSASYRDFSLSVVDGGLVIRSADGEGRRITPLSAVVIPGLPELGVPPREEEVIAAEEDTIATDGEEGAGAAGSQASSPSNAWPEGRVEQLRTLWQTGACASEIGAALGGVSRNAVVGKAKRLGLPFR</sequence>
<gene>
    <name evidence="1" type="ORF">DI544_13835</name>
</gene>
<dbReference type="Pfam" id="PF07750">
    <property type="entry name" value="GcrA"/>
    <property type="match status" value="1"/>
</dbReference>
<dbReference type="EMBL" id="QFQI01000015">
    <property type="protein sequence ID" value="PZQ58640.1"/>
    <property type="molecule type" value="Genomic_DNA"/>
</dbReference>
<dbReference type="InterPro" id="IPR011681">
    <property type="entry name" value="GcrA"/>
</dbReference>
<evidence type="ECO:0000313" key="1">
    <source>
        <dbReference type="EMBL" id="PZQ58640.1"/>
    </source>
</evidence>
<accession>A0A2W5R5A7</accession>
<name>A0A2W5R5A7_9SPHN</name>
<proteinExistence type="predicted"/>
<evidence type="ECO:0000313" key="2">
    <source>
        <dbReference type="Proteomes" id="UP000249229"/>
    </source>
</evidence>
<protein>
    <submittedName>
        <fullName evidence="1">Uncharacterized protein</fullName>
    </submittedName>
</protein>
<dbReference type="AlphaFoldDB" id="A0A2W5R5A7"/>
<dbReference type="Proteomes" id="UP000249229">
    <property type="component" value="Unassembled WGS sequence"/>
</dbReference>
<organism evidence="1 2">
    <name type="scientific">Sphingomonas taxi</name>
    <dbReference type="NCBI Taxonomy" id="1549858"/>
    <lineage>
        <taxon>Bacteria</taxon>
        <taxon>Pseudomonadati</taxon>
        <taxon>Pseudomonadota</taxon>
        <taxon>Alphaproteobacteria</taxon>
        <taxon>Sphingomonadales</taxon>
        <taxon>Sphingomonadaceae</taxon>
        <taxon>Sphingomonas</taxon>
    </lineage>
</organism>